<feature type="region of interest" description="Disordered" evidence="1">
    <location>
        <begin position="39"/>
        <end position="68"/>
    </location>
</feature>
<evidence type="ECO:0000313" key="3">
    <source>
        <dbReference type="Proteomes" id="UP001556367"/>
    </source>
</evidence>
<sequence length="341" mass="39237">MLSHLRVPPSIPRAHLRPWFRPAQPSCSRFISSSRINRYTDLSPEPEPEQVAAEDSATTVQEEPVDRPDAGSYREFLETIGAQYKHATCKQWLGGNVPFPLNPSFKPPAPVPDAVRSKIYHDYMVNPKAETIRQLARTHNISLKRVDAILRLKGMEADWVKGKPLQTGFQFGMENILGVNQIHLEQAYRYDAHEADTLEEEEHRDAARQRYQRLYWESVPEDGREPVVPLNLERAKTKAKLMALRAEERKSDRELMPLIQNPKLFGPRPPKTLVSKRSGHPTIQFVDVGGKYIDPKDRLHRMANAQRNRRERLPKKPKKDKRDKKGRKDVSTTKHVPPHVA</sequence>
<feature type="region of interest" description="Disordered" evidence="1">
    <location>
        <begin position="302"/>
        <end position="341"/>
    </location>
</feature>
<dbReference type="PANTHER" id="PTHR28158:SF1">
    <property type="entry name" value="SMALL RIBOSOMAL SUBUNIT PROTEIN MS45"/>
    <property type="match status" value="1"/>
</dbReference>
<protein>
    <submittedName>
        <fullName evidence="2">Uncharacterized protein</fullName>
    </submittedName>
</protein>
<evidence type="ECO:0000313" key="2">
    <source>
        <dbReference type="EMBL" id="KAL0951758.1"/>
    </source>
</evidence>
<evidence type="ECO:0000256" key="1">
    <source>
        <dbReference type="SAM" id="MobiDB-lite"/>
    </source>
</evidence>
<feature type="compositionally biased region" description="Basic residues" evidence="1">
    <location>
        <begin position="307"/>
        <end position="325"/>
    </location>
</feature>
<organism evidence="2 3">
    <name type="scientific">Hohenbuehelia grisea</name>
    <dbReference type="NCBI Taxonomy" id="104357"/>
    <lineage>
        <taxon>Eukaryota</taxon>
        <taxon>Fungi</taxon>
        <taxon>Dikarya</taxon>
        <taxon>Basidiomycota</taxon>
        <taxon>Agaricomycotina</taxon>
        <taxon>Agaricomycetes</taxon>
        <taxon>Agaricomycetidae</taxon>
        <taxon>Agaricales</taxon>
        <taxon>Pleurotineae</taxon>
        <taxon>Pleurotaceae</taxon>
        <taxon>Hohenbuehelia</taxon>
    </lineage>
</organism>
<accession>A0ABR3J8F9</accession>
<proteinExistence type="predicted"/>
<reference evidence="3" key="1">
    <citation type="submission" date="2024-06" db="EMBL/GenBank/DDBJ databases">
        <title>Multi-omics analyses provide insights into the biosynthesis of the anticancer antibiotic pleurotin in Hohenbuehelia grisea.</title>
        <authorList>
            <person name="Weaver J.A."/>
            <person name="Alberti F."/>
        </authorList>
    </citation>
    <scope>NUCLEOTIDE SEQUENCE [LARGE SCALE GENOMIC DNA]</scope>
    <source>
        <strain evidence="3">T-177</strain>
    </source>
</reference>
<dbReference type="Pfam" id="PF12298">
    <property type="entry name" value="Bot1p"/>
    <property type="match status" value="1"/>
</dbReference>
<dbReference type="Proteomes" id="UP001556367">
    <property type="component" value="Unassembled WGS sequence"/>
</dbReference>
<name>A0ABR3J8F9_9AGAR</name>
<comment type="caution">
    <text evidence="2">The sequence shown here is derived from an EMBL/GenBank/DDBJ whole genome shotgun (WGS) entry which is preliminary data.</text>
</comment>
<dbReference type="EMBL" id="JASNQZ010000011">
    <property type="protein sequence ID" value="KAL0951758.1"/>
    <property type="molecule type" value="Genomic_DNA"/>
</dbReference>
<dbReference type="InterPro" id="IPR021036">
    <property type="entry name" value="Ribosomal_mS45"/>
</dbReference>
<feature type="region of interest" description="Disordered" evidence="1">
    <location>
        <begin position="260"/>
        <end position="279"/>
    </location>
</feature>
<dbReference type="PANTHER" id="PTHR28158">
    <property type="entry name" value="37S RIBOSOMAL PROTEIN S35, MITOCHONDRIAL"/>
    <property type="match status" value="1"/>
</dbReference>
<keyword evidence="3" id="KW-1185">Reference proteome</keyword>
<gene>
    <name evidence="2" type="ORF">HGRIS_008430</name>
</gene>